<protein>
    <recommendedName>
        <fullName evidence="9">Sec-independent protein translocase protein TatA</fullName>
    </recommendedName>
</protein>
<keyword evidence="12" id="KW-1185">Reference proteome</keyword>
<evidence type="ECO:0000313" key="12">
    <source>
        <dbReference type="Proteomes" id="UP000430222"/>
    </source>
</evidence>
<dbReference type="AlphaFoldDB" id="A0A6I2UY60"/>
<evidence type="ECO:0000256" key="1">
    <source>
        <dbReference type="ARBA" id="ARBA00004162"/>
    </source>
</evidence>
<dbReference type="RefSeq" id="WP_154619896.1">
    <property type="nucleotide sequence ID" value="NZ_VUNL01000002.1"/>
</dbReference>
<dbReference type="PRINTS" id="PR01506">
    <property type="entry name" value="TATBPROTEIN"/>
</dbReference>
<dbReference type="GO" id="GO:0008320">
    <property type="term" value="F:protein transmembrane transporter activity"/>
    <property type="evidence" value="ECO:0007669"/>
    <property type="project" value="UniProtKB-UniRule"/>
</dbReference>
<dbReference type="InterPro" id="IPR003369">
    <property type="entry name" value="TatA/B/E"/>
</dbReference>
<sequence length="131" mass="13349">MFGIGVPELILILVVGLVVFGPGKLPEVARSLGKGIREFRKATNALSQAINAPEQRPVRPQQQAPAAKPAAAPVQEHAAASQPPKGEAAAAPAAPSAAPAAAYQAPTQDSVRQQIAAEQAHGVPGAEEKKS</sequence>
<name>A0A6I2UY60_9FIRM</name>
<reference evidence="11 12" key="1">
    <citation type="submission" date="2019-08" db="EMBL/GenBank/DDBJ databases">
        <title>In-depth cultivation of the pig gut microbiome towards novel bacterial diversity and tailored functional studies.</title>
        <authorList>
            <person name="Wylensek D."/>
            <person name="Hitch T.C.A."/>
            <person name="Clavel T."/>
        </authorList>
    </citation>
    <scope>NUCLEOTIDE SEQUENCE [LARGE SCALE GENOMIC DNA]</scope>
    <source>
        <strain evidence="12">WCA-380-WT-3B3</strain>
    </source>
</reference>
<feature type="region of interest" description="Disordered" evidence="10">
    <location>
        <begin position="48"/>
        <end position="131"/>
    </location>
</feature>
<dbReference type="NCBIfam" id="TIGR01411">
    <property type="entry name" value="tatAE"/>
    <property type="match status" value="1"/>
</dbReference>
<dbReference type="PANTHER" id="PTHR42982">
    <property type="entry name" value="SEC-INDEPENDENT PROTEIN TRANSLOCASE PROTEIN TATA"/>
    <property type="match status" value="1"/>
</dbReference>
<dbReference type="Proteomes" id="UP000430222">
    <property type="component" value="Unassembled WGS sequence"/>
</dbReference>
<evidence type="ECO:0000256" key="3">
    <source>
        <dbReference type="ARBA" id="ARBA00022475"/>
    </source>
</evidence>
<feature type="compositionally biased region" description="Low complexity" evidence="10">
    <location>
        <begin position="52"/>
        <end position="106"/>
    </location>
</feature>
<proteinExistence type="inferred from homology"/>
<keyword evidence="2 9" id="KW-0813">Transport</keyword>
<dbReference type="GO" id="GO:0043953">
    <property type="term" value="P:protein transport by the Tat complex"/>
    <property type="evidence" value="ECO:0007669"/>
    <property type="project" value="UniProtKB-UniRule"/>
</dbReference>
<dbReference type="InterPro" id="IPR006312">
    <property type="entry name" value="TatA/E"/>
</dbReference>
<dbReference type="Pfam" id="PF02416">
    <property type="entry name" value="TatA_B_E"/>
    <property type="match status" value="1"/>
</dbReference>
<keyword evidence="5 9" id="KW-0653">Protein transport</keyword>
<comment type="function">
    <text evidence="9">Part of the twin-arginine translocation (Tat) system that transports large folded proteins containing a characteristic twin-arginine motif in their signal peptide across membranes. TatA could form the protein-conducting channel of the Tat system.</text>
</comment>
<comment type="caution">
    <text evidence="11">The sequence shown here is derived from an EMBL/GenBank/DDBJ whole genome shotgun (WGS) entry which is preliminary data.</text>
</comment>
<comment type="subcellular location">
    <subcellularLocation>
        <location evidence="1 9">Cell membrane</location>
        <topology evidence="1 9">Single-pass membrane protein</topology>
    </subcellularLocation>
</comment>
<evidence type="ECO:0000256" key="10">
    <source>
        <dbReference type="SAM" id="MobiDB-lite"/>
    </source>
</evidence>
<keyword evidence="3 9" id="KW-1003">Cell membrane</keyword>
<dbReference type="PANTHER" id="PTHR42982:SF1">
    <property type="entry name" value="SEC-INDEPENDENT PROTEIN TRANSLOCASE PROTEIN TATA"/>
    <property type="match status" value="1"/>
</dbReference>
<keyword evidence="4 9" id="KW-0812">Transmembrane</keyword>
<organism evidence="11 12">
    <name type="scientific">Selenomonas montiformis</name>
    <dbReference type="NCBI Taxonomy" id="2652285"/>
    <lineage>
        <taxon>Bacteria</taxon>
        <taxon>Bacillati</taxon>
        <taxon>Bacillota</taxon>
        <taxon>Negativicutes</taxon>
        <taxon>Selenomonadales</taxon>
        <taxon>Selenomonadaceae</taxon>
        <taxon>Selenomonas</taxon>
    </lineage>
</organism>
<evidence type="ECO:0000313" key="11">
    <source>
        <dbReference type="EMBL" id="MSV24152.1"/>
    </source>
</evidence>
<keyword evidence="7 9" id="KW-0811">Translocation</keyword>
<comment type="subunit">
    <text evidence="9">Forms a complex with TatC.</text>
</comment>
<gene>
    <name evidence="9" type="primary">tatA</name>
    <name evidence="11" type="ORF">FYJ78_02925</name>
</gene>
<dbReference type="GO" id="GO:0033281">
    <property type="term" value="C:TAT protein transport complex"/>
    <property type="evidence" value="ECO:0007669"/>
    <property type="project" value="UniProtKB-UniRule"/>
</dbReference>
<dbReference type="NCBIfam" id="NF011430">
    <property type="entry name" value="PRK14861.1"/>
    <property type="match status" value="1"/>
</dbReference>
<dbReference type="EMBL" id="VUNL01000002">
    <property type="protein sequence ID" value="MSV24152.1"/>
    <property type="molecule type" value="Genomic_DNA"/>
</dbReference>
<evidence type="ECO:0000256" key="9">
    <source>
        <dbReference type="HAMAP-Rule" id="MF_00236"/>
    </source>
</evidence>
<dbReference type="Gene3D" id="1.20.5.3310">
    <property type="match status" value="1"/>
</dbReference>
<comment type="similarity">
    <text evidence="9">Belongs to the TatA/E family.</text>
</comment>
<evidence type="ECO:0000256" key="4">
    <source>
        <dbReference type="ARBA" id="ARBA00022692"/>
    </source>
</evidence>
<dbReference type="HAMAP" id="MF_00236">
    <property type="entry name" value="TatA_E"/>
    <property type="match status" value="1"/>
</dbReference>
<accession>A0A6I2UY60</accession>
<keyword evidence="8 9" id="KW-0472">Membrane</keyword>
<evidence type="ECO:0000256" key="7">
    <source>
        <dbReference type="ARBA" id="ARBA00023010"/>
    </source>
</evidence>
<evidence type="ECO:0000256" key="2">
    <source>
        <dbReference type="ARBA" id="ARBA00022448"/>
    </source>
</evidence>
<evidence type="ECO:0000256" key="8">
    <source>
        <dbReference type="ARBA" id="ARBA00023136"/>
    </source>
</evidence>
<evidence type="ECO:0000256" key="6">
    <source>
        <dbReference type="ARBA" id="ARBA00022989"/>
    </source>
</evidence>
<keyword evidence="6 9" id="KW-1133">Transmembrane helix</keyword>
<evidence type="ECO:0000256" key="5">
    <source>
        <dbReference type="ARBA" id="ARBA00022927"/>
    </source>
</evidence>